<evidence type="ECO:0000313" key="2">
    <source>
        <dbReference type="Proteomes" id="UP001163324"/>
    </source>
</evidence>
<gene>
    <name evidence="1" type="ORF">N3K66_008340</name>
</gene>
<accession>A0ACC0UQA9</accession>
<organism evidence="1 2">
    <name type="scientific">Trichothecium roseum</name>
    <dbReference type="NCBI Taxonomy" id="47278"/>
    <lineage>
        <taxon>Eukaryota</taxon>
        <taxon>Fungi</taxon>
        <taxon>Dikarya</taxon>
        <taxon>Ascomycota</taxon>
        <taxon>Pezizomycotina</taxon>
        <taxon>Sordariomycetes</taxon>
        <taxon>Hypocreomycetidae</taxon>
        <taxon>Hypocreales</taxon>
        <taxon>Hypocreales incertae sedis</taxon>
        <taxon>Trichothecium</taxon>
    </lineage>
</organism>
<keyword evidence="2" id="KW-1185">Reference proteome</keyword>
<proteinExistence type="predicted"/>
<protein>
    <submittedName>
        <fullName evidence="1">Uncharacterized protein</fullName>
    </submittedName>
</protein>
<name>A0ACC0UQA9_9HYPO</name>
<dbReference type="EMBL" id="CM047948">
    <property type="protein sequence ID" value="KAI9896168.1"/>
    <property type="molecule type" value="Genomic_DNA"/>
</dbReference>
<reference evidence="1" key="1">
    <citation type="submission" date="2022-10" db="EMBL/GenBank/DDBJ databases">
        <title>Complete Genome of Trichothecium roseum strain YXFP-22015, a Plant Pathogen Isolated from Citrus.</title>
        <authorList>
            <person name="Wang Y."/>
            <person name="Zhu L."/>
        </authorList>
    </citation>
    <scope>NUCLEOTIDE SEQUENCE</scope>
    <source>
        <strain evidence="1">YXFP-22015</strain>
    </source>
</reference>
<evidence type="ECO:0000313" key="1">
    <source>
        <dbReference type="EMBL" id="KAI9896168.1"/>
    </source>
</evidence>
<comment type="caution">
    <text evidence="1">The sequence shown here is derived from an EMBL/GenBank/DDBJ whole genome shotgun (WGS) entry which is preliminary data.</text>
</comment>
<sequence length="576" mass="64842">MPSANMLEIPHRDLAGLDISRPASITDVDELSSYSWIEGRLPVISVPGLPPLWTPLPGRQTIGKDSGLVYIDQNAARLPERSMEPLFRSLLRENPSFDLGSVDVITDRNNIRKLLGFINPRRDSYKTEAFAINVQVIKDTVILGRTEPATTEVVQAHEFRGFGREYEKRYTSNEYPNMAGHHRVISYRFCGMYFVVRYEADAYVPPSRHVRTDTRDSGLSDLLDNLSLSPGVVNATTDTSTTPRLRVQGAGQVVPLESILEIKTRAARRPLTFDEVAPQLWASQTPNLVRAYHDRGAFGDPRVEDVSRSIRAWEEANQPDLARLGALITRIGAMAKELGGKATVRLDVMQKSLAIREAKDVADMVPEDLHAKWEAAVPATEDAKYKNRAPSRAVSPSSHVGRDQGQFSHLIGLARTKGLRCLFRERSMGLEDYSRLCDALDASSMDVMQGRQVRDLMGDLRRGKDDYDYDEYRTIAGLKNVARDSAFRLLYAFLKEQVSDANAAYQAALFVVSHARIFGPKTRKMVRQAYDDRFLPSMNQKRQLDNWLVKAGSVNEVDDDTTEKEFDSDYWDSDYS</sequence>
<dbReference type="Proteomes" id="UP001163324">
    <property type="component" value="Chromosome 9"/>
</dbReference>